<dbReference type="FunFam" id="1.10.630.10:FF:000238">
    <property type="entry name" value="Cytochrome P450 2A6"/>
    <property type="match status" value="1"/>
</dbReference>
<dbReference type="SUPFAM" id="SSF48264">
    <property type="entry name" value="Cytochrome P450"/>
    <property type="match status" value="1"/>
</dbReference>
<dbReference type="InParanoid" id="A0A1U7SGK2"/>
<dbReference type="InterPro" id="IPR008067">
    <property type="entry name" value="Cyt_P450_E_grp-I_CYP2A-like"/>
</dbReference>
<dbReference type="GO" id="GO:0016712">
    <property type="term" value="F:oxidoreductase activity, acting on paired donors, with incorporation or reduction of molecular oxygen, reduced flavin or flavoprotein as one donor, and incorporation of one atom of oxygen"/>
    <property type="evidence" value="ECO:0007669"/>
    <property type="project" value="InterPro"/>
</dbReference>
<dbReference type="InterPro" id="IPR050182">
    <property type="entry name" value="Cytochrome_P450_fam2"/>
</dbReference>
<keyword evidence="6 13" id="KW-0479">Metal-binding</keyword>
<dbReference type="Pfam" id="PF00067">
    <property type="entry name" value="p450"/>
    <property type="match status" value="1"/>
</dbReference>
<keyword evidence="9 14" id="KW-0560">Oxidoreductase</keyword>
<protein>
    <submittedName>
        <fullName evidence="16">Cytochrome P450 2G1-like</fullName>
    </submittedName>
</protein>
<dbReference type="InterPro" id="IPR036396">
    <property type="entry name" value="Cyt_P450_sf"/>
</dbReference>
<evidence type="ECO:0000256" key="9">
    <source>
        <dbReference type="ARBA" id="ARBA00023002"/>
    </source>
</evidence>
<dbReference type="RefSeq" id="XP_006031463.2">
    <property type="nucleotide sequence ID" value="XM_006031401.2"/>
</dbReference>
<dbReference type="PRINTS" id="PR01684">
    <property type="entry name" value="EP450ICYP2A"/>
</dbReference>
<keyword evidence="12" id="KW-0472">Membrane</keyword>
<keyword evidence="7" id="KW-0256">Endoplasmic reticulum</keyword>
<dbReference type="CDD" id="cd11026">
    <property type="entry name" value="CYP2"/>
    <property type="match status" value="1"/>
</dbReference>
<dbReference type="GO" id="GO:0020037">
    <property type="term" value="F:heme binding"/>
    <property type="evidence" value="ECO:0007669"/>
    <property type="project" value="InterPro"/>
</dbReference>
<keyword evidence="5 13" id="KW-0349">Heme</keyword>
<dbReference type="GO" id="GO:0008392">
    <property type="term" value="F:arachidonate epoxygenase activity"/>
    <property type="evidence" value="ECO:0007669"/>
    <property type="project" value="TreeGrafter"/>
</dbReference>
<evidence type="ECO:0000256" key="5">
    <source>
        <dbReference type="ARBA" id="ARBA00022617"/>
    </source>
</evidence>
<evidence type="ECO:0000256" key="13">
    <source>
        <dbReference type="PIRSR" id="PIRSR602401-1"/>
    </source>
</evidence>
<dbReference type="STRING" id="38654.A0A1U7SGK2"/>
<evidence type="ECO:0000256" key="8">
    <source>
        <dbReference type="ARBA" id="ARBA00022848"/>
    </source>
</evidence>
<dbReference type="PANTHER" id="PTHR24300:SF424">
    <property type="entry name" value="CYTOCHROME P450"/>
    <property type="match status" value="1"/>
</dbReference>
<dbReference type="GO" id="GO:0019373">
    <property type="term" value="P:epoxygenase P450 pathway"/>
    <property type="evidence" value="ECO:0007669"/>
    <property type="project" value="TreeGrafter"/>
</dbReference>
<dbReference type="Proteomes" id="UP000189705">
    <property type="component" value="Unplaced"/>
</dbReference>
<comment type="similarity">
    <text evidence="4 14">Belongs to the cytochrome P450 family.</text>
</comment>
<reference evidence="16" key="1">
    <citation type="submission" date="2025-08" db="UniProtKB">
        <authorList>
            <consortium name="RefSeq"/>
        </authorList>
    </citation>
    <scope>IDENTIFICATION</scope>
</reference>
<accession>A0A1U7SGK2</accession>
<dbReference type="KEGG" id="asn:102370982"/>
<evidence type="ECO:0000256" key="2">
    <source>
        <dbReference type="ARBA" id="ARBA00004174"/>
    </source>
</evidence>
<dbReference type="GO" id="GO:0006805">
    <property type="term" value="P:xenobiotic metabolic process"/>
    <property type="evidence" value="ECO:0007669"/>
    <property type="project" value="TreeGrafter"/>
</dbReference>
<sequence length="502" mass="57621">MVLGEAVTLLLAVCLSGLVIHWEWKWWHQRRKLPPGPAPLQYLIYFLYPWKTGLLKPLMKIKEKYGPVFTMYMGFRRVVVLCGYDVVKEALVDHAEEFSDRAKMAIVDRLFSGYGVFTANGERWKKLRRFSSEILRNFGVGGSSIEERIQEEAQYLVEEMRKTKGSPFDPTLPIYYAVSNVICAIAFGNRFEYEDKKFLNLMGIINNLFLEISTHWSLLYEICPRILQFLPGPHKQMPRIYKTLHEFILERVRMNQQSLDPSCPRDYIDSFLIRMEQEKQNPLSEFNAANLVDSVTQLFGAGTETTSSTLRYGFLLLVKYPEVQGKVQEEIDRVVGQNRSPAMHHRGQMPYTNAVINEVTRFANILPVGIPHTLTCDVHFRGYFLPKGTDICTALGTVLQDPKYFKDPENFSPGHFLDEEGRFKKNNAFLPFSAGKRVCLGKSLALMELFLILTTVLQRFTLKSLKPPQEIDLTPKMNGFGIVPPSYEICACPREEELQDAA</sequence>
<evidence type="ECO:0000256" key="11">
    <source>
        <dbReference type="ARBA" id="ARBA00023033"/>
    </source>
</evidence>
<keyword evidence="15" id="KW-1185">Reference proteome</keyword>
<organism evidence="15 16">
    <name type="scientific">Alligator sinensis</name>
    <name type="common">Chinese alligator</name>
    <dbReference type="NCBI Taxonomy" id="38654"/>
    <lineage>
        <taxon>Eukaryota</taxon>
        <taxon>Metazoa</taxon>
        <taxon>Chordata</taxon>
        <taxon>Craniata</taxon>
        <taxon>Vertebrata</taxon>
        <taxon>Euteleostomi</taxon>
        <taxon>Archelosauria</taxon>
        <taxon>Archosauria</taxon>
        <taxon>Crocodylia</taxon>
        <taxon>Alligatoridae</taxon>
        <taxon>Alligatorinae</taxon>
        <taxon>Alligator</taxon>
    </lineage>
</organism>
<gene>
    <name evidence="16" type="primary">LOC102370982</name>
</gene>
<evidence type="ECO:0000256" key="10">
    <source>
        <dbReference type="ARBA" id="ARBA00023004"/>
    </source>
</evidence>
<dbReference type="eggNOG" id="KOG0156">
    <property type="taxonomic scope" value="Eukaryota"/>
</dbReference>
<dbReference type="GO" id="GO:0005506">
    <property type="term" value="F:iron ion binding"/>
    <property type="evidence" value="ECO:0007669"/>
    <property type="project" value="InterPro"/>
</dbReference>
<keyword evidence="10 13" id="KW-0408">Iron</keyword>
<evidence type="ECO:0000313" key="16">
    <source>
        <dbReference type="RefSeq" id="XP_006031463.2"/>
    </source>
</evidence>
<keyword evidence="11 14" id="KW-0503">Monooxygenase</keyword>
<name>A0A1U7SGK2_ALLSI</name>
<dbReference type="PRINTS" id="PR00385">
    <property type="entry name" value="P450"/>
</dbReference>
<comment type="cofactor">
    <cofactor evidence="1 13">
        <name>heme</name>
        <dbReference type="ChEBI" id="CHEBI:30413"/>
    </cofactor>
</comment>
<dbReference type="PRINTS" id="PR00463">
    <property type="entry name" value="EP450I"/>
</dbReference>
<proteinExistence type="inferred from homology"/>
<dbReference type="InterPro" id="IPR002401">
    <property type="entry name" value="Cyt_P450_E_grp-I"/>
</dbReference>
<dbReference type="Gene3D" id="1.10.630.10">
    <property type="entry name" value="Cytochrome P450"/>
    <property type="match status" value="1"/>
</dbReference>
<evidence type="ECO:0000256" key="6">
    <source>
        <dbReference type="ARBA" id="ARBA00022723"/>
    </source>
</evidence>
<dbReference type="AlphaFoldDB" id="A0A1U7SGK2"/>
<dbReference type="PROSITE" id="PS00086">
    <property type="entry name" value="CYTOCHROME_P450"/>
    <property type="match status" value="1"/>
</dbReference>
<evidence type="ECO:0000256" key="1">
    <source>
        <dbReference type="ARBA" id="ARBA00001971"/>
    </source>
</evidence>
<dbReference type="GeneID" id="102370982"/>
<dbReference type="InterPro" id="IPR001128">
    <property type="entry name" value="Cyt_P450"/>
</dbReference>
<evidence type="ECO:0000256" key="3">
    <source>
        <dbReference type="ARBA" id="ARBA00004406"/>
    </source>
</evidence>
<comment type="subcellular location">
    <subcellularLocation>
        <location evidence="3">Endoplasmic reticulum membrane</location>
        <topology evidence="3">Peripheral membrane protein</topology>
    </subcellularLocation>
    <subcellularLocation>
        <location evidence="2">Microsome membrane</location>
        <topology evidence="2">Peripheral membrane protein</topology>
    </subcellularLocation>
</comment>
<evidence type="ECO:0000256" key="4">
    <source>
        <dbReference type="ARBA" id="ARBA00010617"/>
    </source>
</evidence>
<evidence type="ECO:0000256" key="7">
    <source>
        <dbReference type="ARBA" id="ARBA00022824"/>
    </source>
</evidence>
<dbReference type="InterPro" id="IPR017972">
    <property type="entry name" value="Cyt_P450_CS"/>
</dbReference>
<evidence type="ECO:0000256" key="12">
    <source>
        <dbReference type="ARBA" id="ARBA00023136"/>
    </source>
</evidence>
<evidence type="ECO:0000256" key="14">
    <source>
        <dbReference type="RuleBase" id="RU000461"/>
    </source>
</evidence>
<dbReference type="GO" id="GO:0005789">
    <property type="term" value="C:endoplasmic reticulum membrane"/>
    <property type="evidence" value="ECO:0007669"/>
    <property type="project" value="UniProtKB-SubCell"/>
</dbReference>
<feature type="binding site" description="axial binding residue" evidence="13">
    <location>
        <position position="439"/>
    </location>
    <ligand>
        <name>heme</name>
        <dbReference type="ChEBI" id="CHEBI:30413"/>
    </ligand>
    <ligandPart>
        <name>Fe</name>
        <dbReference type="ChEBI" id="CHEBI:18248"/>
    </ligandPart>
</feature>
<keyword evidence="8" id="KW-0492">Microsome</keyword>
<dbReference type="PANTHER" id="PTHR24300">
    <property type="entry name" value="CYTOCHROME P450 508A4-RELATED"/>
    <property type="match status" value="1"/>
</dbReference>
<evidence type="ECO:0000313" key="15">
    <source>
        <dbReference type="Proteomes" id="UP000189705"/>
    </source>
</evidence>